<comment type="similarity">
    <text evidence="1 6">Belongs to the bacterial ribosomal protein bS20 family.</text>
</comment>
<dbReference type="PANTHER" id="PTHR33398:SF1">
    <property type="entry name" value="SMALL RIBOSOMAL SUBUNIT PROTEIN BS20C"/>
    <property type="match status" value="1"/>
</dbReference>
<comment type="function">
    <text evidence="6">Binds directly to 16S ribosomal RNA.</text>
</comment>
<dbReference type="NCBIfam" id="TIGR00029">
    <property type="entry name" value="S20"/>
    <property type="match status" value="1"/>
</dbReference>
<keyword evidence="4 6" id="KW-0689">Ribosomal protein</keyword>
<dbReference type="Pfam" id="PF01649">
    <property type="entry name" value="Ribosomal_S20p"/>
    <property type="match status" value="1"/>
</dbReference>
<keyword evidence="3 6" id="KW-0694">RNA-binding</keyword>
<geneLocation type="chloroplast" evidence="7"/>
<gene>
    <name evidence="6 7" type="primary">rps20</name>
</gene>
<organism evidence="7">
    <name type="scientific">Guillardia theta</name>
    <name type="common">Cryptophyte</name>
    <name type="synonym">Cryptomonas phi</name>
    <dbReference type="NCBI Taxonomy" id="55529"/>
    <lineage>
        <taxon>Eukaryota</taxon>
        <taxon>Cryptophyceae</taxon>
        <taxon>Pyrenomonadales</taxon>
        <taxon>Geminigeraceae</taxon>
        <taxon>Guillardia</taxon>
    </lineage>
</organism>
<dbReference type="SUPFAM" id="SSF46992">
    <property type="entry name" value="Ribosomal protein S20"/>
    <property type="match status" value="1"/>
</dbReference>
<comment type="subcellular location">
    <subcellularLocation>
        <location evidence="6">Plastid</location>
        <location evidence="6">Chloroplast</location>
    </subcellularLocation>
</comment>
<keyword evidence="7" id="KW-0934">Plastid</keyword>
<evidence type="ECO:0000256" key="1">
    <source>
        <dbReference type="ARBA" id="ARBA00007634"/>
    </source>
</evidence>
<dbReference type="EMBL" id="KT428890">
    <property type="protein sequence ID" value="ALG63655.1"/>
    <property type="molecule type" value="Genomic_DNA"/>
</dbReference>
<dbReference type="GO" id="GO:0003735">
    <property type="term" value="F:structural constituent of ribosome"/>
    <property type="evidence" value="ECO:0007669"/>
    <property type="project" value="InterPro"/>
</dbReference>
<reference evidence="7" key="1">
    <citation type="journal article" date="2015" name="Mitochondrial DNA">
        <title>The complete chloroplast genome of Guillardia theta strain CCMP2712.</title>
        <authorList>
            <person name="Tang X."/>
            <person name="Bi G."/>
        </authorList>
    </citation>
    <scope>NUCLEOTIDE SEQUENCE</scope>
</reference>
<evidence type="ECO:0000256" key="4">
    <source>
        <dbReference type="ARBA" id="ARBA00022980"/>
    </source>
</evidence>
<dbReference type="HAMAP" id="MF_00500">
    <property type="entry name" value="Ribosomal_bS20"/>
    <property type="match status" value="1"/>
</dbReference>
<dbReference type="GO" id="GO:0009507">
    <property type="term" value="C:chloroplast"/>
    <property type="evidence" value="ECO:0007669"/>
    <property type="project" value="UniProtKB-SubCell"/>
</dbReference>
<dbReference type="InterPro" id="IPR036510">
    <property type="entry name" value="Ribosomal_bS20_sf"/>
</dbReference>
<evidence type="ECO:0000313" key="7">
    <source>
        <dbReference type="EMBL" id="ALG63655.1"/>
    </source>
</evidence>
<dbReference type="GO" id="GO:0070181">
    <property type="term" value="F:small ribosomal subunit rRNA binding"/>
    <property type="evidence" value="ECO:0007669"/>
    <property type="project" value="TreeGrafter"/>
</dbReference>
<keyword evidence="2 6" id="KW-0699">rRNA-binding</keyword>
<evidence type="ECO:0000256" key="5">
    <source>
        <dbReference type="ARBA" id="ARBA00023274"/>
    </source>
</evidence>
<protein>
    <recommendedName>
        <fullName evidence="6">Small ribosomal subunit protein bS20c</fullName>
    </recommendedName>
</protein>
<sequence>MANSKSAEKRIQINERNRLRNKAYKSSIKTIYKKCLIAINNVDDNNEKTVKDLLSLSYSKIDKAVQKRILHPNTGASKKSSLAKALKKVRSL</sequence>
<dbReference type="AlphaFoldDB" id="A0A0U2I049"/>
<dbReference type="GO" id="GO:0015935">
    <property type="term" value="C:small ribosomal subunit"/>
    <property type="evidence" value="ECO:0007669"/>
    <property type="project" value="TreeGrafter"/>
</dbReference>
<dbReference type="PANTHER" id="PTHR33398">
    <property type="entry name" value="30S RIBOSOMAL PROTEIN S20"/>
    <property type="match status" value="1"/>
</dbReference>
<dbReference type="GO" id="GO:0006412">
    <property type="term" value="P:translation"/>
    <property type="evidence" value="ECO:0007669"/>
    <property type="project" value="UniProtKB-UniRule"/>
</dbReference>
<keyword evidence="5 6" id="KW-0687">Ribonucleoprotein</keyword>
<evidence type="ECO:0000256" key="6">
    <source>
        <dbReference type="HAMAP-Rule" id="MF_00500"/>
    </source>
</evidence>
<dbReference type="Gene3D" id="1.20.58.110">
    <property type="entry name" value="Ribosomal protein S20"/>
    <property type="match status" value="1"/>
</dbReference>
<dbReference type="InterPro" id="IPR002583">
    <property type="entry name" value="Ribosomal_bS20"/>
</dbReference>
<name>A0A0U2I049_GUITH</name>
<proteinExistence type="inferred from homology"/>
<evidence type="ECO:0000256" key="2">
    <source>
        <dbReference type="ARBA" id="ARBA00022730"/>
    </source>
</evidence>
<evidence type="ECO:0000256" key="3">
    <source>
        <dbReference type="ARBA" id="ARBA00022884"/>
    </source>
</evidence>
<keyword evidence="7" id="KW-0150">Chloroplast</keyword>
<accession>A0A0U2I049</accession>